<keyword evidence="2" id="KW-1185">Reference proteome</keyword>
<evidence type="ECO:0000313" key="2">
    <source>
        <dbReference type="Proteomes" id="UP001385951"/>
    </source>
</evidence>
<evidence type="ECO:0000313" key="1">
    <source>
        <dbReference type="EMBL" id="KAK7690180.1"/>
    </source>
</evidence>
<dbReference type="AlphaFoldDB" id="A0AAW0G9W5"/>
<name>A0AAW0G9W5_9APHY</name>
<reference evidence="1 2" key="1">
    <citation type="submission" date="2022-09" db="EMBL/GenBank/DDBJ databases">
        <authorList>
            <person name="Palmer J.M."/>
        </authorList>
    </citation>
    <scope>NUCLEOTIDE SEQUENCE [LARGE SCALE GENOMIC DNA]</scope>
    <source>
        <strain evidence="1 2">DSM 7382</strain>
    </source>
</reference>
<comment type="caution">
    <text evidence="1">The sequence shown here is derived from an EMBL/GenBank/DDBJ whole genome shotgun (WGS) entry which is preliminary data.</text>
</comment>
<gene>
    <name evidence="1" type="ORF">QCA50_006831</name>
</gene>
<accession>A0AAW0G9W5</accession>
<sequence>MTLHLHDSALPMFRYRPRITSLTSLPILPIPPQYLGPHVPHLFTTSLTCSTRPDSVLTIPFPHYPMASSHVIPRSRLPALTSSVQSHPPILQLFPSFSLPPAFVSSVPSLFLHFSFPPSRPLIGPLARY</sequence>
<organism evidence="1 2">
    <name type="scientific">Cerrena zonata</name>
    <dbReference type="NCBI Taxonomy" id="2478898"/>
    <lineage>
        <taxon>Eukaryota</taxon>
        <taxon>Fungi</taxon>
        <taxon>Dikarya</taxon>
        <taxon>Basidiomycota</taxon>
        <taxon>Agaricomycotina</taxon>
        <taxon>Agaricomycetes</taxon>
        <taxon>Polyporales</taxon>
        <taxon>Cerrenaceae</taxon>
        <taxon>Cerrena</taxon>
    </lineage>
</organism>
<dbReference type="EMBL" id="JASBNA010000007">
    <property type="protein sequence ID" value="KAK7690180.1"/>
    <property type="molecule type" value="Genomic_DNA"/>
</dbReference>
<dbReference type="Proteomes" id="UP001385951">
    <property type="component" value="Unassembled WGS sequence"/>
</dbReference>
<proteinExistence type="predicted"/>
<protein>
    <submittedName>
        <fullName evidence="1">Uncharacterized protein</fullName>
    </submittedName>
</protein>